<name>A0A0C9WLD1_9AGAR</name>
<reference evidence="2 3" key="1">
    <citation type="submission" date="2014-04" db="EMBL/GenBank/DDBJ databases">
        <authorList>
            <consortium name="DOE Joint Genome Institute"/>
            <person name="Kuo A."/>
            <person name="Kohler A."/>
            <person name="Nagy L.G."/>
            <person name="Floudas D."/>
            <person name="Copeland A."/>
            <person name="Barry K.W."/>
            <person name="Cichocki N."/>
            <person name="Veneault-Fourrey C."/>
            <person name="LaButti K."/>
            <person name="Lindquist E.A."/>
            <person name="Lipzen A."/>
            <person name="Lundell T."/>
            <person name="Morin E."/>
            <person name="Murat C."/>
            <person name="Sun H."/>
            <person name="Tunlid A."/>
            <person name="Henrissat B."/>
            <person name="Grigoriev I.V."/>
            <person name="Hibbett D.S."/>
            <person name="Martin F."/>
            <person name="Nordberg H.P."/>
            <person name="Cantor M.N."/>
            <person name="Hua S.X."/>
        </authorList>
    </citation>
    <scope>NUCLEOTIDE SEQUENCE [LARGE SCALE GENOMIC DNA]</scope>
    <source>
        <strain evidence="2 3">LaAM-08-1</strain>
    </source>
</reference>
<evidence type="ECO:0000313" key="2">
    <source>
        <dbReference type="EMBL" id="KIJ97149.1"/>
    </source>
</evidence>
<protein>
    <submittedName>
        <fullName evidence="2">Uncharacterized protein</fullName>
    </submittedName>
</protein>
<evidence type="ECO:0000256" key="1">
    <source>
        <dbReference type="SAM" id="MobiDB-lite"/>
    </source>
</evidence>
<proteinExistence type="predicted"/>
<organism evidence="2 3">
    <name type="scientific">Laccaria amethystina LaAM-08-1</name>
    <dbReference type="NCBI Taxonomy" id="1095629"/>
    <lineage>
        <taxon>Eukaryota</taxon>
        <taxon>Fungi</taxon>
        <taxon>Dikarya</taxon>
        <taxon>Basidiomycota</taxon>
        <taxon>Agaricomycotina</taxon>
        <taxon>Agaricomycetes</taxon>
        <taxon>Agaricomycetidae</taxon>
        <taxon>Agaricales</taxon>
        <taxon>Agaricineae</taxon>
        <taxon>Hydnangiaceae</taxon>
        <taxon>Laccaria</taxon>
    </lineage>
</organism>
<feature type="region of interest" description="Disordered" evidence="1">
    <location>
        <begin position="51"/>
        <end position="70"/>
    </location>
</feature>
<feature type="compositionally biased region" description="Basic and acidic residues" evidence="1">
    <location>
        <begin position="56"/>
        <end position="67"/>
    </location>
</feature>
<dbReference type="Proteomes" id="UP000054477">
    <property type="component" value="Unassembled WGS sequence"/>
</dbReference>
<dbReference type="EMBL" id="KN838700">
    <property type="protein sequence ID" value="KIJ97149.1"/>
    <property type="molecule type" value="Genomic_DNA"/>
</dbReference>
<feature type="compositionally biased region" description="Basic residues" evidence="1">
    <location>
        <begin position="1"/>
        <end position="11"/>
    </location>
</feature>
<feature type="region of interest" description="Disordered" evidence="1">
    <location>
        <begin position="1"/>
        <end position="24"/>
    </location>
</feature>
<gene>
    <name evidence="2" type="ORF">K443DRAFT_681715</name>
</gene>
<dbReference type="AlphaFoldDB" id="A0A0C9WLD1"/>
<keyword evidence="3" id="KW-1185">Reference proteome</keyword>
<evidence type="ECO:0000313" key="3">
    <source>
        <dbReference type="Proteomes" id="UP000054477"/>
    </source>
</evidence>
<reference evidence="3" key="2">
    <citation type="submission" date="2015-01" db="EMBL/GenBank/DDBJ databases">
        <title>Evolutionary Origins and Diversification of the Mycorrhizal Mutualists.</title>
        <authorList>
            <consortium name="DOE Joint Genome Institute"/>
            <consortium name="Mycorrhizal Genomics Consortium"/>
            <person name="Kohler A."/>
            <person name="Kuo A."/>
            <person name="Nagy L.G."/>
            <person name="Floudas D."/>
            <person name="Copeland A."/>
            <person name="Barry K.W."/>
            <person name="Cichocki N."/>
            <person name="Veneault-Fourrey C."/>
            <person name="LaButti K."/>
            <person name="Lindquist E.A."/>
            <person name="Lipzen A."/>
            <person name="Lundell T."/>
            <person name="Morin E."/>
            <person name="Murat C."/>
            <person name="Riley R."/>
            <person name="Ohm R."/>
            <person name="Sun H."/>
            <person name="Tunlid A."/>
            <person name="Henrissat B."/>
            <person name="Grigoriev I.V."/>
            <person name="Hibbett D.S."/>
            <person name="Martin F."/>
        </authorList>
    </citation>
    <scope>NUCLEOTIDE SEQUENCE [LARGE SCALE GENOMIC DNA]</scope>
    <source>
        <strain evidence="3">LaAM-08-1</strain>
    </source>
</reference>
<sequence length="87" mass="9949">MAKHPRKRQKTHTSLPLGDSDNARLEMLLNDESNDDEERRLDYAIWCQVRSSGKGGGKEDDSEKGEDALDFGGQGMDHLLVFCRQWR</sequence>
<dbReference type="OrthoDB" id="1935146at2759"/>
<accession>A0A0C9WLD1</accession>
<dbReference type="HOGENOM" id="CLU_2483691_0_0_1"/>